<feature type="transmembrane region" description="Helical" evidence="2">
    <location>
        <begin position="355"/>
        <end position="384"/>
    </location>
</feature>
<keyword evidence="2" id="KW-1133">Transmembrane helix</keyword>
<dbReference type="STRING" id="115433.SAMN05421835_10211"/>
<evidence type="ECO:0000313" key="3">
    <source>
        <dbReference type="EMBL" id="SFI87138.1"/>
    </source>
</evidence>
<name>A0A1I3LQX0_9PSEU</name>
<gene>
    <name evidence="3" type="ORF">SAMN05421835_10211</name>
</gene>
<evidence type="ECO:0000256" key="2">
    <source>
        <dbReference type="SAM" id="Phobius"/>
    </source>
</evidence>
<reference evidence="3 4" key="1">
    <citation type="submission" date="2016-10" db="EMBL/GenBank/DDBJ databases">
        <authorList>
            <person name="de Groot N.N."/>
        </authorList>
    </citation>
    <scope>NUCLEOTIDE SEQUENCE [LARGE SCALE GENOMIC DNA]</scope>
    <source>
        <strain evidence="3 4">DSM 44468</strain>
    </source>
</reference>
<proteinExistence type="predicted"/>
<keyword evidence="2" id="KW-0812">Transmembrane</keyword>
<evidence type="ECO:0000313" key="4">
    <source>
        <dbReference type="Proteomes" id="UP000199025"/>
    </source>
</evidence>
<sequence length="442" mass="43531">MRLAAGLGIALALGAAGGGWWLPAGALVAGLLALCAPRVAVGGVGGVAAGPGTPTRPSAARVLARLGLGSRLSRRVAGDEPPTDAPPSDEGPLPPGSGLAREAPPSGEALAPPSGEAVAPASGERAVPPASGARREPPPSDAGPRPPRPAARRAFRPSATTHLPPRAVPLLTAARTVARLALVPVFASACGTYLLPQYRVPVALAVVVIVAAGDGAGAVLPRFVRGWVLGILLVGAAGLVALCLAIAPERGVGSGPGFAGIFAAAAVLFPLLTRQKPDRWLAGTVVVAAVLCAVALHQLGPVRLGLSDAPLRDLLAAVDGQAIEPLLAGIVVIATVPAALGALTEARGALPRPSGSLLCGLLAAAGAVFLAPAQALLVAAALALAEVLVTSLLTLPHARSVVSAALAITLLAWIPGLDLLLALAVLALGVLVVRRPAAPRAA</sequence>
<feature type="transmembrane region" description="Helical" evidence="2">
    <location>
        <begin position="201"/>
        <end position="220"/>
    </location>
</feature>
<feature type="region of interest" description="Disordered" evidence="1">
    <location>
        <begin position="71"/>
        <end position="161"/>
    </location>
</feature>
<dbReference type="OrthoDB" id="3629221at2"/>
<feature type="transmembrane region" description="Helical" evidence="2">
    <location>
        <begin position="280"/>
        <end position="302"/>
    </location>
</feature>
<feature type="transmembrane region" description="Helical" evidence="2">
    <location>
        <begin position="227"/>
        <end position="247"/>
    </location>
</feature>
<accession>A0A1I3LQX0</accession>
<keyword evidence="4" id="KW-1185">Reference proteome</keyword>
<keyword evidence="2" id="KW-0472">Membrane</keyword>
<feature type="transmembrane region" description="Helical" evidence="2">
    <location>
        <begin position="253"/>
        <end position="273"/>
    </location>
</feature>
<feature type="compositionally biased region" description="Pro residues" evidence="1">
    <location>
        <begin position="139"/>
        <end position="149"/>
    </location>
</feature>
<dbReference type="RefSeq" id="WP_091504368.1">
    <property type="nucleotide sequence ID" value="NZ_FORP01000002.1"/>
</dbReference>
<dbReference type="AlphaFoldDB" id="A0A1I3LQX0"/>
<evidence type="ECO:0000256" key="1">
    <source>
        <dbReference type="SAM" id="MobiDB-lite"/>
    </source>
</evidence>
<feature type="transmembrane region" description="Helical" evidence="2">
    <location>
        <begin position="322"/>
        <end position="343"/>
    </location>
</feature>
<organism evidence="3 4">
    <name type="scientific">Amycolatopsis sacchari</name>
    <dbReference type="NCBI Taxonomy" id="115433"/>
    <lineage>
        <taxon>Bacteria</taxon>
        <taxon>Bacillati</taxon>
        <taxon>Actinomycetota</taxon>
        <taxon>Actinomycetes</taxon>
        <taxon>Pseudonocardiales</taxon>
        <taxon>Pseudonocardiaceae</taxon>
        <taxon>Amycolatopsis</taxon>
    </lineage>
</organism>
<dbReference type="Proteomes" id="UP000199025">
    <property type="component" value="Unassembled WGS sequence"/>
</dbReference>
<protein>
    <submittedName>
        <fullName evidence="3">Uncharacterized protein</fullName>
    </submittedName>
</protein>
<feature type="transmembrane region" description="Helical" evidence="2">
    <location>
        <begin position="404"/>
        <end position="433"/>
    </location>
</feature>
<dbReference type="EMBL" id="FORP01000002">
    <property type="protein sequence ID" value="SFI87138.1"/>
    <property type="molecule type" value="Genomic_DNA"/>
</dbReference>